<proteinExistence type="inferred from homology"/>
<name>A0A921MEV9_9MICO</name>
<protein>
    <recommendedName>
        <fullName evidence="8">L-lactate permease</fullName>
    </recommendedName>
</protein>
<evidence type="ECO:0000256" key="7">
    <source>
        <dbReference type="ARBA" id="ARBA00023136"/>
    </source>
</evidence>
<reference evidence="9" key="1">
    <citation type="journal article" date="2021" name="PeerJ">
        <title>Extensive microbial diversity within the chicken gut microbiome revealed by metagenomics and culture.</title>
        <authorList>
            <person name="Gilroy R."/>
            <person name="Ravi A."/>
            <person name="Getino M."/>
            <person name="Pursley I."/>
            <person name="Horton D.L."/>
            <person name="Alikhan N.F."/>
            <person name="Baker D."/>
            <person name="Gharbi K."/>
            <person name="Hall N."/>
            <person name="Watson M."/>
            <person name="Adriaenssens E.M."/>
            <person name="Foster-Nyarko E."/>
            <person name="Jarju S."/>
            <person name="Secka A."/>
            <person name="Antonio M."/>
            <person name="Oren A."/>
            <person name="Chaudhuri R.R."/>
            <person name="La Ragione R."/>
            <person name="Hildebrand F."/>
            <person name="Pallen M.J."/>
        </authorList>
    </citation>
    <scope>NUCLEOTIDE SEQUENCE</scope>
    <source>
        <strain evidence="9">ChiGjej5B5-7349</strain>
    </source>
</reference>
<dbReference type="AlphaFoldDB" id="A0A921MEV9"/>
<comment type="function">
    <text evidence="8">Uptake of L-lactate across the membrane. Can also transport D-lactate and glycolate.</text>
</comment>
<feature type="transmembrane region" description="Helical" evidence="8">
    <location>
        <begin position="203"/>
        <end position="220"/>
    </location>
</feature>
<sequence>MTVFLSAVPLLVVIVLLVLGRGALTSSLVGLGLALVLGVVVFPVDRSAFAAEGLGFVPIVVEVVLILLTGVVLARLLGALGAMTRISDWVLSASPGSTAGAVLVLFGIIPFAESVTGFGIGMTVGIPILVHLGFSVRKSAVLGLLGMVAAAWGGLAPGAKVAAGLLGLSLTDLGVHTSHFNVVPVLVVAIVVTVVVRDRVAGLLYSTLAGLVLSVGLWGFNTLIGTPLAGVLATLVVVAVLLVAFRARGARASFDRELGLALVPYGVLTGGLLLCSGLAALWPHPVTTLLSSPPVWLAAGCLAASMRLARRGPVLRPTLVEGARAFLPVGISTAAFMVMGWSLSVFDMSTRMGEALSGLGVWTVPALGMVGSVLAGSITGSLSMFATTFGSIAHITGAAELPVVAAGMAASGLANGASPARAQLAVTMAVQALPADIALRPADAAERSAMERTVLGWVVFLSAVSAAGVAVALTLTV</sequence>
<feature type="transmembrane region" description="Helical" evidence="8">
    <location>
        <begin position="258"/>
        <end position="282"/>
    </location>
</feature>
<keyword evidence="4 8" id="KW-1003">Cell membrane</keyword>
<feature type="transmembrane region" description="Helical" evidence="8">
    <location>
        <begin position="89"/>
        <end position="109"/>
    </location>
</feature>
<dbReference type="Pfam" id="PF02652">
    <property type="entry name" value="Lactate_perm"/>
    <property type="match status" value="1"/>
</dbReference>
<feature type="transmembrane region" description="Helical" evidence="8">
    <location>
        <begin position="355"/>
        <end position="375"/>
    </location>
</feature>
<comment type="caution">
    <text evidence="9">The sequence shown here is derived from an EMBL/GenBank/DDBJ whole genome shotgun (WGS) entry which is preliminary data.</text>
</comment>
<feature type="transmembrane region" description="Helical" evidence="8">
    <location>
        <begin position="179"/>
        <end position="196"/>
    </location>
</feature>
<evidence type="ECO:0000313" key="9">
    <source>
        <dbReference type="EMBL" id="HJG80805.1"/>
    </source>
</evidence>
<evidence type="ECO:0000256" key="3">
    <source>
        <dbReference type="ARBA" id="ARBA00022448"/>
    </source>
</evidence>
<dbReference type="EMBL" id="DYUK01000225">
    <property type="protein sequence ID" value="HJG80805.1"/>
    <property type="molecule type" value="Genomic_DNA"/>
</dbReference>
<dbReference type="GO" id="GO:0015295">
    <property type="term" value="F:solute:proton symporter activity"/>
    <property type="evidence" value="ECO:0007669"/>
    <property type="project" value="TreeGrafter"/>
</dbReference>
<evidence type="ECO:0000256" key="2">
    <source>
        <dbReference type="ARBA" id="ARBA00010100"/>
    </source>
</evidence>
<dbReference type="PANTHER" id="PTHR30003">
    <property type="entry name" value="L-LACTATE PERMEASE"/>
    <property type="match status" value="1"/>
</dbReference>
<feature type="transmembrane region" description="Helical" evidence="8">
    <location>
        <begin position="226"/>
        <end position="246"/>
    </location>
</feature>
<evidence type="ECO:0000256" key="4">
    <source>
        <dbReference type="ARBA" id="ARBA00022475"/>
    </source>
</evidence>
<feature type="transmembrane region" description="Helical" evidence="8">
    <location>
        <begin position="54"/>
        <end position="77"/>
    </location>
</feature>
<evidence type="ECO:0000256" key="6">
    <source>
        <dbReference type="ARBA" id="ARBA00022989"/>
    </source>
</evidence>
<keyword evidence="5 8" id="KW-0812">Transmembrane</keyword>
<evidence type="ECO:0000313" key="10">
    <source>
        <dbReference type="Proteomes" id="UP000784435"/>
    </source>
</evidence>
<dbReference type="PANTHER" id="PTHR30003:SF0">
    <property type="entry name" value="GLYCOLATE PERMEASE GLCA-RELATED"/>
    <property type="match status" value="1"/>
</dbReference>
<gene>
    <name evidence="9" type="ORF">K8V08_10385</name>
</gene>
<evidence type="ECO:0000256" key="8">
    <source>
        <dbReference type="RuleBase" id="RU365092"/>
    </source>
</evidence>
<feature type="transmembrane region" description="Helical" evidence="8">
    <location>
        <begin position="115"/>
        <end position="134"/>
    </location>
</feature>
<dbReference type="Proteomes" id="UP000784435">
    <property type="component" value="Unassembled WGS sequence"/>
</dbReference>
<dbReference type="InterPro" id="IPR003804">
    <property type="entry name" value="Lactate_perm"/>
</dbReference>
<evidence type="ECO:0000256" key="5">
    <source>
        <dbReference type="ARBA" id="ARBA00022692"/>
    </source>
</evidence>
<evidence type="ECO:0000256" key="1">
    <source>
        <dbReference type="ARBA" id="ARBA00004651"/>
    </source>
</evidence>
<dbReference type="GO" id="GO:0015129">
    <property type="term" value="F:lactate transmembrane transporter activity"/>
    <property type="evidence" value="ECO:0007669"/>
    <property type="project" value="UniProtKB-UniRule"/>
</dbReference>
<feature type="transmembrane region" description="Helical" evidence="8">
    <location>
        <begin position="322"/>
        <end position="343"/>
    </location>
</feature>
<dbReference type="GO" id="GO:0005886">
    <property type="term" value="C:plasma membrane"/>
    <property type="evidence" value="ECO:0007669"/>
    <property type="project" value="UniProtKB-SubCell"/>
</dbReference>
<accession>A0A921MEV9</accession>
<organism evidence="9 10">
    <name type="scientific">Brevibacterium senegalense</name>
    <dbReference type="NCBI Taxonomy" id="1033736"/>
    <lineage>
        <taxon>Bacteria</taxon>
        <taxon>Bacillati</taxon>
        <taxon>Actinomycetota</taxon>
        <taxon>Actinomycetes</taxon>
        <taxon>Micrococcales</taxon>
        <taxon>Brevibacteriaceae</taxon>
        <taxon>Brevibacterium</taxon>
    </lineage>
</organism>
<keyword evidence="3 8" id="KW-0813">Transport</keyword>
<feature type="transmembrane region" description="Helical" evidence="8">
    <location>
        <begin position="141"/>
        <end position="159"/>
    </location>
</feature>
<keyword evidence="6 8" id="KW-1133">Transmembrane helix</keyword>
<comment type="similarity">
    <text evidence="2 8">Belongs to the lactate permease family.</text>
</comment>
<keyword evidence="7 8" id="KW-0472">Membrane</keyword>
<reference evidence="9" key="2">
    <citation type="submission" date="2021-09" db="EMBL/GenBank/DDBJ databases">
        <authorList>
            <person name="Gilroy R."/>
        </authorList>
    </citation>
    <scope>NUCLEOTIDE SEQUENCE</scope>
    <source>
        <strain evidence="9">ChiGjej5B5-7349</strain>
    </source>
</reference>
<feature type="transmembrane region" description="Helical" evidence="8">
    <location>
        <begin position="454"/>
        <end position="475"/>
    </location>
</feature>
<comment type="subcellular location">
    <subcellularLocation>
        <location evidence="1 8">Cell membrane</location>
        <topology evidence="1 8">Multi-pass membrane protein</topology>
    </subcellularLocation>
</comment>